<evidence type="ECO:0000256" key="1">
    <source>
        <dbReference type="SAM" id="Coils"/>
    </source>
</evidence>
<dbReference type="WBParaSite" id="nRc.2.0.1.t47506-RA">
    <property type="protein sequence ID" value="nRc.2.0.1.t47506-RA"/>
    <property type="gene ID" value="nRc.2.0.1.g47506"/>
</dbReference>
<evidence type="ECO:0000313" key="2">
    <source>
        <dbReference type="Proteomes" id="UP000887565"/>
    </source>
</evidence>
<accession>A0A915LCH4</accession>
<proteinExistence type="predicted"/>
<feature type="coiled-coil region" evidence="1">
    <location>
        <begin position="62"/>
        <end position="116"/>
    </location>
</feature>
<dbReference type="AlphaFoldDB" id="A0A915LCH4"/>
<keyword evidence="1" id="KW-0175">Coiled coil</keyword>
<name>A0A915LCH4_ROMCU</name>
<protein>
    <submittedName>
        <fullName evidence="3">Uncharacterized protein</fullName>
    </submittedName>
</protein>
<keyword evidence="2" id="KW-1185">Reference proteome</keyword>
<sequence length="150" mass="17533">MDRILQKSAARIFNFPIDMIPIDSSMDKASKTNEVQSFLTKVMLVPMEQTGFLKPTCPLGDTQNRRDTESMLRRELQELEEEMDKLEISDEKLCHHKELQTELKAIMEEKARFSIEKTKIRWNLKESAARDLRDNGLLAENTPKHEITKR</sequence>
<dbReference type="Proteomes" id="UP000887565">
    <property type="component" value="Unplaced"/>
</dbReference>
<evidence type="ECO:0000313" key="3">
    <source>
        <dbReference type="WBParaSite" id="nRc.2.0.1.t47506-RA"/>
    </source>
</evidence>
<reference evidence="3" key="1">
    <citation type="submission" date="2022-11" db="UniProtKB">
        <authorList>
            <consortium name="WormBaseParasite"/>
        </authorList>
    </citation>
    <scope>IDENTIFICATION</scope>
</reference>
<organism evidence="2 3">
    <name type="scientific">Romanomermis culicivorax</name>
    <name type="common">Nematode worm</name>
    <dbReference type="NCBI Taxonomy" id="13658"/>
    <lineage>
        <taxon>Eukaryota</taxon>
        <taxon>Metazoa</taxon>
        <taxon>Ecdysozoa</taxon>
        <taxon>Nematoda</taxon>
        <taxon>Enoplea</taxon>
        <taxon>Dorylaimia</taxon>
        <taxon>Mermithida</taxon>
        <taxon>Mermithoidea</taxon>
        <taxon>Mermithidae</taxon>
        <taxon>Romanomermis</taxon>
    </lineage>
</organism>